<dbReference type="Pfam" id="PF21597">
    <property type="entry name" value="TetR_C_43"/>
    <property type="match status" value="1"/>
</dbReference>
<evidence type="ECO:0000259" key="5">
    <source>
        <dbReference type="PROSITE" id="PS50977"/>
    </source>
</evidence>
<evidence type="ECO:0000313" key="6">
    <source>
        <dbReference type="EMBL" id="SON53934.1"/>
    </source>
</evidence>
<dbReference type="Pfam" id="PF00440">
    <property type="entry name" value="TetR_N"/>
    <property type="match status" value="1"/>
</dbReference>
<keyword evidence="7" id="KW-1185">Reference proteome</keyword>
<gene>
    <name evidence="6" type="primary">kstR2</name>
    <name evidence="6" type="ORF">HDIA_0393</name>
</gene>
<dbReference type="PANTHER" id="PTHR30055">
    <property type="entry name" value="HTH-TYPE TRANSCRIPTIONAL REGULATOR RUTR"/>
    <property type="match status" value="1"/>
</dbReference>
<keyword evidence="1" id="KW-0805">Transcription regulation</keyword>
<dbReference type="Gene3D" id="1.10.357.10">
    <property type="entry name" value="Tetracycline Repressor, domain 2"/>
    <property type="match status" value="1"/>
</dbReference>
<evidence type="ECO:0000256" key="2">
    <source>
        <dbReference type="ARBA" id="ARBA00023125"/>
    </source>
</evidence>
<reference evidence="7" key="1">
    <citation type="submission" date="2017-09" db="EMBL/GenBank/DDBJ databases">
        <title>Genome sequence of Nannocystis excedens DSM 71.</title>
        <authorList>
            <person name="Blom J."/>
        </authorList>
    </citation>
    <scope>NUCLEOTIDE SEQUENCE [LARGE SCALE GENOMIC DNA]</scope>
    <source>
        <strain evidence="7">type strain: E19</strain>
    </source>
</reference>
<feature type="domain" description="HTH tetR-type" evidence="5">
    <location>
        <begin position="22"/>
        <end position="81"/>
    </location>
</feature>
<dbReference type="AlphaFoldDB" id="A0A2C9D121"/>
<dbReference type="Proteomes" id="UP000223606">
    <property type="component" value="Chromosome 1"/>
</dbReference>
<evidence type="ECO:0000256" key="3">
    <source>
        <dbReference type="ARBA" id="ARBA00023163"/>
    </source>
</evidence>
<dbReference type="GO" id="GO:0000976">
    <property type="term" value="F:transcription cis-regulatory region binding"/>
    <property type="evidence" value="ECO:0007669"/>
    <property type="project" value="TreeGrafter"/>
</dbReference>
<dbReference type="InterPro" id="IPR001647">
    <property type="entry name" value="HTH_TetR"/>
</dbReference>
<dbReference type="PRINTS" id="PR00455">
    <property type="entry name" value="HTHTETR"/>
</dbReference>
<evidence type="ECO:0000256" key="4">
    <source>
        <dbReference type="PROSITE-ProRule" id="PRU00335"/>
    </source>
</evidence>
<proteinExistence type="predicted"/>
<dbReference type="SUPFAM" id="SSF46689">
    <property type="entry name" value="Homeodomain-like"/>
    <property type="match status" value="1"/>
</dbReference>
<dbReference type="GO" id="GO:0003700">
    <property type="term" value="F:DNA-binding transcription factor activity"/>
    <property type="evidence" value="ECO:0007669"/>
    <property type="project" value="TreeGrafter"/>
</dbReference>
<keyword evidence="3" id="KW-0804">Transcription</keyword>
<keyword evidence="2 4" id="KW-0238">DNA-binding</keyword>
<dbReference type="KEGG" id="hdi:HDIA_0393"/>
<feature type="DNA-binding region" description="H-T-H motif" evidence="4">
    <location>
        <begin position="44"/>
        <end position="63"/>
    </location>
</feature>
<dbReference type="SUPFAM" id="SSF48498">
    <property type="entry name" value="Tetracyclin repressor-like, C-terminal domain"/>
    <property type="match status" value="1"/>
</dbReference>
<dbReference type="InterPro" id="IPR036271">
    <property type="entry name" value="Tet_transcr_reg_TetR-rel_C_sf"/>
</dbReference>
<name>A0A2C9D121_9HYPH</name>
<dbReference type="EMBL" id="LT960614">
    <property type="protein sequence ID" value="SON53934.1"/>
    <property type="molecule type" value="Genomic_DNA"/>
</dbReference>
<dbReference type="InterPro" id="IPR009057">
    <property type="entry name" value="Homeodomain-like_sf"/>
</dbReference>
<dbReference type="InterPro" id="IPR050109">
    <property type="entry name" value="HTH-type_TetR-like_transc_reg"/>
</dbReference>
<dbReference type="InterPro" id="IPR049445">
    <property type="entry name" value="TetR_SbtR-like_C"/>
</dbReference>
<sequence length="202" mass="22360">MSEETPSGAAKFDDRPMRADARRNRDKLIETAAACFAEKGVETSLEDIARRAGVGIGTLYRHFPTRENLVEAVYRREVEFLEAAADDLLARCPPEEALAQWLQLMVGYAATKRGMADSLRILFDARTGIFAEQPSRVARTLERLVSAAARAGRIRQDVEAPDVLQALSSLYSAPATPDWEARSRKVVALIMDGLRWGAPEKN</sequence>
<dbReference type="PANTHER" id="PTHR30055:SF234">
    <property type="entry name" value="HTH-TYPE TRANSCRIPTIONAL REGULATOR BETI"/>
    <property type="match status" value="1"/>
</dbReference>
<protein>
    <submittedName>
        <fullName evidence="6">HTH-type transcriptional repressor KstR2</fullName>
    </submittedName>
</protein>
<organism evidence="6 7">
    <name type="scientific">Hartmannibacter diazotrophicus</name>
    <dbReference type="NCBI Taxonomy" id="1482074"/>
    <lineage>
        <taxon>Bacteria</taxon>
        <taxon>Pseudomonadati</taxon>
        <taxon>Pseudomonadota</taxon>
        <taxon>Alphaproteobacteria</taxon>
        <taxon>Hyphomicrobiales</taxon>
        <taxon>Pleomorphomonadaceae</taxon>
        <taxon>Hartmannibacter</taxon>
    </lineage>
</organism>
<evidence type="ECO:0000256" key="1">
    <source>
        <dbReference type="ARBA" id="ARBA00023015"/>
    </source>
</evidence>
<dbReference type="PROSITE" id="PS50977">
    <property type="entry name" value="HTH_TETR_2"/>
    <property type="match status" value="1"/>
</dbReference>
<accession>A0A2C9D121</accession>
<evidence type="ECO:0000313" key="7">
    <source>
        <dbReference type="Proteomes" id="UP000223606"/>
    </source>
</evidence>